<dbReference type="Pfam" id="PF13238">
    <property type="entry name" value="AAA_18"/>
    <property type="match status" value="1"/>
</dbReference>
<dbReference type="SUPFAM" id="SSF52540">
    <property type="entry name" value="P-loop containing nucleoside triphosphate hydrolases"/>
    <property type="match status" value="1"/>
</dbReference>
<evidence type="ECO:0000313" key="1">
    <source>
        <dbReference type="EMBL" id="PWW32471.1"/>
    </source>
</evidence>
<dbReference type="Proteomes" id="UP000247150">
    <property type="component" value="Unassembled WGS sequence"/>
</dbReference>
<sequence>MKKDLPDKIHIIGSVGSGKTTLARKLSKKYNIQYYELDNVVWERHKSGDIRRADEYRDKYLEQIVSMKRWIVEGAHNHYRVGKSFKNADLIIFLDTPYFLRVFRIINRYVRQLIGVESANYTPFFKMFKDMFRWNRVFEKESRSKILRRRFNPEYID</sequence>
<dbReference type="InterPro" id="IPR027417">
    <property type="entry name" value="P-loop_NTPase"/>
</dbReference>
<dbReference type="Gene3D" id="3.40.50.300">
    <property type="entry name" value="P-loop containing nucleotide triphosphate hydrolases"/>
    <property type="match status" value="1"/>
</dbReference>
<dbReference type="InterPro" id="IPR052922">
    <property type="entry name" value="Cytidylate_Kinase-2"/>
</dbReference>
<dbReference type="PANTHER" id="PTHR37816:SF2">
    <property type="entry name" value="DNA TOPOLOGY MODULATION PROTEIN FLAR-RELATED PROTEIN"/>
    <property type="match status" value="1"/>
</dbReference>
<dbReference type="RefSeq" id="WP_181395904.1">
    <property type="nucleotide sequence ID" value="NZ_QGTW01000001.1"/>
</dbReference>
<protein>
    <submittedName>
        <fullName evidence="1">AAA domain-containing protein</fullName>
    </submittedName>
</protein>
<gene>
    <name evidence="1" type="ORF">DFO73_101736</name>
</gene>
<name>A0A2V3A8H6_9BACI</name>
<comment type="caution">
    <text evidence="1">The sequence shown here is derived from an EMBL/GenBank/DDBJ whole genome shotgun (WGS) entry which is preliminary data.</text>
</comment>
<dbReference type="EMBL" id="QGTW01000001">
    <property type="protein sequence ID" value="PWW32471.1"/>
    <property type="molecule type" value="Genomic_DNA"/>
</dbReference>
<reference evidence="1 2" key="1">
    <citation type="submission" date="2018-05" db="EMBL/GenBank/DDBJ databases">
        <title>Freshwater and sediment microbial communities from various areas in North America, analyzing microbe dynamics in response to fracking.</title>
        <authorList>
            <person name="Lamendella R."/>
        </authorList>
    </citation>
    <scope>NUCLEOTIDE SEQUENCE [LARGE SCALE GENOMIC DNA]</scope>
    <source>
        <strain evidence="1 2">15_TX</strain>
    </source>
</reference>
<proteinExistence type="predicted"/>
<dbReference type="PANTHER" id="PTHR37816">
    <property type="entry name" value="YALI0E33011P"/>
    <property type="match status" value="1"/>
</dbReference>
<evidence type="ECO:0000313" key="2">
    <source>
        <dbReference type="Proteomes" id="UP000247150"/>
    </source>
</evidence>
<organism evidence="1 2">
    <name type="scientific">Cytobacillus oceanisediminis</name>
    <dbReference type="NCBI Taxonomy" id="665099"/>
    <lineage>
        <taxon>Bacteria</taxon>
        <taxon>Bacillati</taxon>
        <taxon>Bacillota</taxon>
        <taxon>Bacilli</taxon>
        <taxon>Bacillales</taxon>
        <taxon>Bacillaceae</taxon>
        <taxon>Cytobacillus</taxon>
    </lineage>
</organism>
<accession>A0A2V3A8H6</accession>
<dbReference type="AlphaFoldDB" id="A0A2V3A8H6"/>